<evidence type="ECO:0000259" key="13">
    <source>
        <dbReference type="PROSITE" id="PS51362"/>
    </source>
</evidence>
<dbReference type="Proteomes" id="UP000472276">
    <property type="component" value="Unassembled WGS sequence"/>
</dbReference>
<dbReference type="SUPFAM" id="SSF57501">
    <property type="entry name" value="Cystine-knot cytokines"/>
    <property type="match status" value="1"/>
</dbReference>
<evidence type="ECO:0000256" key="2">
    <source>
        <dbReference type="ARBA" id="ARBA00006656"/>
    </source>
</evidence>
<keyword evidence="5" id="KW-0165">Cleavage on pair of basic residues</keyword>
<dbReference type="SMART" id="SM00204">
    <property type="entry name" value="TGFB"/>
    <property type="match status" value="1"/>
</dbReference>
<keyword evidence="3" id="KW-0217">Developmental protein</keyword>
<dbReference type="GO" id="GO:0007369">
    <property type="term" value="P:gastrulation"/>
    <property type="evidence" value="ECO:0007669"/>
    <property type="project" value="UniProtKB-ARBA"/>
</dbReference>
<dbReference type="KEGG" id="oau:116324503"/>
<dbReference type="GO" id="GO:0005615">
    <property type="term" value="C:extracellular space"/>
    <property type="evidence" value="ECO:0007669"/>
    <property type="project" value="TreeGrafter"/>
</dbReference>
<feature type="region of interest" description="Disordered" evidence="11">
    <location>
        <begin position="257"/>
        <end position="299"/>
    </location>
</feature>
<evidence type="ECO:0000256" key="4">
    <source>
        <dbReference type="ARBA" id="ARBA00022525"/>
    </source>
</evidence>
<evidence type="ECO:0000256" key="7">
    <source>
        <dbReference type="ARBA" id="ARBA00023030"/>
    </source>
</evidence>
<evidence type="ECO:0000313" key="14">
    <source>
        <dbReference type="Ensembl" id="ENSOABP00000032943.2"/>
    </source>
</evidence>
<dbReference type="Pfam" id="PF00688">
    <property type="entry name" value="TGFb_propeptide"/>
    <property type="match status" value="1"/>
</dbReference>
<dbReference type="InterPro" id="IPR001111">
    <property type="entry name" value="TGF-b_propeptide"/>
</dbReference>
<reference evidence="14" key="2">
    <citation type="submission" date="2025-09" db="UniProtKB">
        <authorList>
            <consortium name="Ensembl"/>
        </authorList>
    </citation>
    <scope>IDENTIFICATION</scope>
</reference>
<dbReference type="Gene3D" id="2.60.120.970">
    <property type="match status" value="1"/>
</dbReference>
<keyword evidence="6 12" id="KW-0732">Signal</keyword>
<evidence type="ECO:0000313" key="15">
    <source>
        <dbReference type="Proteomes" id="UP000472276"/>
    </source>
</evidence>
<evidence type="ECO:0000256" key="8">
    <source>
        <dbReference type="ARBA" id="ARBA00023157"/>
    </source>
</evidence>
<dbReference type="PANTHER" id="PTHR11848:SF159">
    <property type="entry name" value="NODAL HOMOLOG"/>
    <property type="match status" value="1"/>
</dbReference>
<feature type="chain" id="PRO_5044325574" description="TGF-beta family profile domain-containing protein" evidence="12">
    <location>
        <begin position="22"/>
        <end position="404"/>
    </location>
</feature>
<name>A0A668U279_OREAU</name>
<feature type="compositionally biased region" description="Basic and acidic residues" evidence="11">
    <location>
        <begin position="259"/>
        <end position="299"/>
    </location>
</feature>
<dbReference type="InterPro" id="IPR017948">
    <property type="entry name" value="TGFb_CS"/>
</dbReference>
<dbReference type="OMA" id="THIVHRW"/>
<dbReference type="GO" id="GO:0005125">
    <property type="term" value="F:cytokine activity"/>
    <property type="evidence" value="ECO:0007669"/>
    <property type="project" value="TreeGrafter"/>
</dbReference>
<evidence type="ECO:0000256" key="10">
    <source>
        <dbReference type="RuleBase" id="RU000354"/>
    </source>
</evidence>
<feature type="domain" description="TGF-beta family profile" evidence="13">
    <location>
        <begin position="282"/>
        <end position="404"/>
    </location>
</feature>
<reference evidence="14" key="1">
    <citation type="submission" date="2025-08" db="UniProtKB">
        <authorList>
            <consortium name="Ensembl"/>
        </authorList>
    </citation>
    <scope>IDENTIFICATION</scope>
</reference>
<organism evidence="14 15">
    <name type="scientific">Oreochromis aureus</name>
    <name type="common">Israeli tilapia</name>
    <name type="synonym">Chromis aureus</name>
    <dbReference type="NCBI Taxonomy" id="47969"/>
    <lineage>
        <taxon>Eukaryota</taxon>
        <taxon>Metazoa</taxon>
        <taxon>Chordata</taxon>
        <taxon>Craniata</taxon>
        <taxon>Vertebrata</taxon>
        <taxon>Euteleostomi</taxon>
        <taxon>Actinopterygii</taxon>
        <taxon>Neopterygii</taxon>
        <taxon>Teleostei</taxon>
        <taxon>Neoteleostei</taxon>
        <taxon>Acanthomorphata</taxon>
        <taxon>Ovalentaria</taxon>
        <taxon>Cichlomorphae</taxon>
        <taxon>Cichliformes</taxon>
        <taxon>Cichlidae</taxon>
        <taxon>African cichlids</taxon>
        <taxon>Pseudocrenilabrinae</taxon>
        <taxon>Oreochromini</taxon>
        <taxon>Oreochromis</taxon>
    </lineage>
</organism>
<dbReference type="FunFam" id="2.10.90.10:FF:000026">
    <property type="entry name" value="Nodal homolog 3-A"/>
    <property type="match status" value="1"/>
</dbReference>
<dbReference type="GO" id="GO:0009888">
    <property type="term" value="P:tissue development"/>
    <property type="evidence" value="ECO:0007669"/>
    <property type="project" value="UniProtKB-ARBA"/>
</dbReference>
<dbReference type="InterPro" id="IPR001839">
    <property type="entry name" value="TGF-b_C"/>
</dbReference>
<evidence type="ECO:0000256" key="11">
    <source>
        <dbReference type="SAM" id="MobiDB-lite"/>
    </source>
</evidence>
<comment type="subcellular location">
    <subcellularLocation>
        <location evidence="1">Secreted</location>
    </subcellularLocation>
</comment>
<dbReference type="PRINTS" id="PR00669">
    <property type="entry name" value="INHIBINA"/>
</dbReference>
<gene>
    <name evidence="14" type="primary">LOC116324503</name>
</gene>
<evidence type="ECO:0000256" key="3">
    <source>
        <dbReference type="ARBA" id="ARBA00022473"/>
    </source>
</evidence>
<dbReference type="PANTHER" id="PTHR11848">
    <property type="entry name" value="TGF-BETA FAMILY"/>
    <property type="match status" value="1"/>
</dbReference>
<keyword evidence="8" id="KW-1015">Disulfide bond</keyword>
<accession>A0A668U279</accession>
<dbReference type="InterPro" id="IPR029034">
    <property type="entry name" value="Cystine-knot_cytokine"/>
</dbReference>
<protein>
    <recommendedName>
        <fullName evidence="13">TGF-beta family profile domain-containing protein</fullName>
    </recommendedName>
</protein>
<dbReference type="CDD" id="cd13759">
    <property type="entry name" value="TGF_beta_NODAL"/>
    <property type="match status" value="1"/>
</dbReference>
<dbReference type="RefSeq" id="XP_031600970.1">
    <property type="nucleotide sequence ID" value="XM_031745110.2"/>
</dbReference>
<keyword evidence="4" id="KW-0964">Secreted</keyword>
<sequence>MKRRAVDFAFALLLLVDLVQALAIPKMHPDKLLRGRKARDGGARHAAQRHHIDSLPHYMIHLYRVMLIEDQISTQADSLPHTWNEENLHSSDSVISLVAKSCQQIGKRWSLTFDMSSMSASDIVQLAELRIRLPAFTESSSASIDIYHSHSERCMGTHCPENRVLLGHLRVHPSSLVSPSSWKVFNMTHIVHRWLQHREHSAKRMVEEKPEEREQEHEVFQHLTADRVIMVVFLKHEAKDQCVPTLIRTARHSKYAGLGREHVPSRMRNSREKRDQQTQQQREEAARDAPRDKATQEEKKDHLCRKVDMWVDFEKLGWSEWIVYPKRYNAYRCEGTCPTPVDETFTPTNHAYIQSLLNYHHPDKTPCLSCVPTHLAPISMLYFEDGNMVMRHQDDMVVEECGCQ</sequence>
<dbReference type="AlphaFoldDB" id="A0A668U279"/>
<evidence type="ECO:0000256" key="5">
    <source>
        <dbReference type="ARBA" id="ARBA00022685"/>
    </source>
</evidence>
<dbReference type="Ensembl" id="ENSOABT00000033850.2">
    <property type="protein sequence ID" value="ENSOABP00000032943.2"/>
    <property type="gene ID" value="ENSOABG00000015148.2"/>
</dbReference>
<evidence type="ECO:0000256" key="1">
    <source>
        <dbReference type="ARBA" id="ARBA00004613"/>
    </source>
</evidence>
<keyword evidence="9" id="KW-0325">Glycoprotein</keyword>
<dbReference type="GO" id="GO:0008083">
    <property type="term" value="F:growth factor activity"/>
    <property type="evidence" value="ECO:0007669"/>
    <property type="project" value="UniProtKB-KW"/>
</dbReference>
<feature type="signal peptide" evidence="12">
    <location>
        <begin position="1"/>
        <end position="21"/>
    </location>
</feature>
<dbReference type="Gene3D" id="2.10.90.10">
    <property type="entry name" value="Cystine-knot cytokines"/>
    <property type="match status" value="1"/>
</dbReference>
<dbReference type="PROSITE" id="PS00250">
    <property type="entry name" value="TGF_BETA_1"/>
    <property type="match status" value="1"/>
</dbReference>
<keyword evidence="7 10" id="KW-0339">Growth factor</keyword>
<evidence type="ECO:0000256" key="6">
    <source>
        <dbReference type="ARBA" id="ARBA00022729"/>
    </source>
</evidence>
<dbReference type="GeneID" id="116324503"/>
<dbReference type="InterPro" id="IPR015615">
    <property type="entry name" value="TGF-beta-rel"/>
</dbReference>
<evidence type="ECO:0000256" key="9">
    <source>
        <dbReference type="ARBA" id="ARBA00023180"/>
    </source>
</evidence>
<evidence type="ECO:0000256" key="12">
    <source>
        <dbReference type="SAM" id="SignalP"/>
    </source>
</evidence>
<comment type="similarity">
    <text evidence="2 10">Belongs to the TGF-beta family.</text>
</comment>
<dbReference type="PROSITE" id="PS51362">
    <property type="entry name" value="TGF_BETA_2"/>
    <property type="match status" value="1"/>
</dbReference>
<keyword evidence="15" id="KW-1185">Reference proteome</keyword>
<dbReference type="Pfam" id="PF00019">
    <property type="entry name" value="TGF_beta"/>
    <property type="match status" value="1"/>
</dbReference>
<proteinExistence type="inferred from homology"/>